<keyword evidence="2" id="KW-0680">Restriction system</keyword>
<keyword evidence="8" id="KW-1185">Reference proteome</keyword>
<reference evidence="7 8" key="1">
    <citation type="submission" date="2019-09" db="EMBL/GenBank/DDBJ databases">
        <authorList>
            <person name="Leyn A S."/>
        </authorList>
    </citation>
    <scope>NUCLEOTIDE SEQUENCE [LARGE SCALE GENOMIC DNA]</scope>
    <source>
        <strain evidence="7">AA231_1</strain>
    </source>
</reference>
<dbReference type="GO" id="GO:0008170">
    <property type="term" value="F:N-methyltransferase activity"/>
    <property type="evidence" value="ECO:0007669"/>
    <property type="project" value="InterPro"/>
</dbReference>
<dbReference type="Gene3D" id="3.40.50.150">
    <property type="entry name" value="Vaccinia Virus protein VP39"/>
    <property type="match status" value="1"/>
</dbReference>
<dbReference type="PANTHER" id="PTHR42998">
    <property type="entry name" value="TYPE I RESTRICTION ENZYME HINDVIIP M PROTEIN-RELATED"/>
    <property type="match status" value="1"/>
</dbReference>
<evidence type="ECO:0000256" key="2">
    <source>
        <dbReference type="ARBA" id="ARBA00022747"/>
    </source>
</evidence>
<organism evidence="7 8">
    <name type="scientific">Amycolatopsis camponoti</name>
    <dbReference type="NCBI Taxonomy" id="2606593"/>
    <lineage>
        <taxon>Bacteria</taxon>
        <taxon>Bacillati</taxon>
        <taxon>Actinomycetota</taxon>
        <taxon>Actinomycetes</taxon>
        <taxon>Pseudonocardiales</taxon>
        <taxon>Pseudonocardiaceae</taxon>
        <taxon>Amycolatopsis</taxon>
    </lineage>
</organism>
<dbReference type="SUPFAM" id="SSF53335">
    <property type="entry name" value="S-adenosyl-L-methionine-dependent methyltransferases"/>
    <property type="match status" value="1"/>
</dbReference>
<proteinExistence type="inferred from homology"/>
<comment type="similarity">
    <text evidence="1">Belongs to the type-I restriction system S methylase family.</text>
</comment>
<protein>
    <submittedName>
        <fullName evidence="7">Type I restriction-modification system</fullName>
    </submittedName>
</protein>
<dbReference type="AlphaFoldDB" id="A0A6I8LZF4"/>
<gene>
    <name evidence="7" type="ORF">AA23TX_07783</name>
</gene>
<dbReference type="GO" id="GO:0009307">
    <property type="term" value="P:DNA restriction-modification system"/>
    <property type="evidence" value="ECO:0007669"/>
    <property type="project" value="UniProtKB-KW"/>
</dbReference>
<dbReference type="PANTHER" id="PTHR42998:SF1">
    <property type="entry name" value="TYPE I RESTRICTION ENZYME HINDI METHYLASE SUBUNIT"/>
    <property type="match status" value="1"/>
</dbReference>
<feature type="domain" description="Type I restriction modification DNA specificity" evidence="5">
    <location>
        <begin position="566"/>
        <end position="734"/>
    </location>
</feature>
<dbReference type="InterPro" id="IPR002052">
    <property type="entry name" value="DNA_methylase_N6_adenine_CS"/>
</dbReference>
<dbReference type="GO" id="GO:0032259">
    <property type="term" value="P:methylation"/>
    <property type="evidence" value="ECO:0007669"/>
    <property type="project" value="InterPro"/>
</dbReference>
<feature type="compositionally biased region" description="Polar residues" evidence="4">
    <location>
        <begin position="95"/>
        <end position="104"/>
    </location>
</feature>
<dbReference type="PRINTS" id="PR00507">
    <property type="entry name" value="N12N6MTFRASE"/>
</dbReference>
<dbReference type="Proteomes" id="UP000399805">
    <property type="component" value="Unassembled WGS sequence"/>
</dbReference>
<dbReference type="InterPro" id="IPR029063">
    <property type="entry name" value="SAM-dependent_MTases_sf"/>
</dbReference>
<evidence type="ECO:0000259" key="5">
    <source>
        <dbReference type="Pfam" id="PF01420"/>
    </source>
</evidence>
<sequence>MTSDGGYLSLTDVANGAEVRLSAVSNWRARHADFPRPHMVSGQEVFDRDEIAEWLQNRKIPQNRLKSDERPGTSYGDRLLLNIDATGRPAPERPNTGSAPRPQTLSWSKGLWSAMDHLRGAHDRSFALEYLLGLVYVKTHEPRAWQAVVATTEWSEVRATLSGVALSTTVGKAIPVFRALGQVADASLLEVIQLVDKIDLSSGPGPGSPGAQISDAILADLERAMGRRGGHFTPPGVAGFLVDLLEPNQSDQLYDPFCGSGELLVAAAEVAGREGFAFDGPQVHGQPSHDWSLLTSKMNLSLHGVEADISGPANALDDDLFVDRQFDVVLANPPFSMRLNPQASREWPFGDPPQHNADLAWLQHVVTKLKPGGRAAVIMPAGASFRGGREAHIRQKMVERGVVECVVGLPPQLFKYTAIPTMVWMLRGIDAARGPAEILFIDARELGELVDRTERQLSVDDTTRIADELRRWRERGTLGEFTGTAGFSRAVGHDEISRNDYDLTPGRYTGQVPEQIDTARVARELDGLSGELRRLMERAEQIQRLLYTKLDAAVAGRSQDSTGRSVSLGEVCDVLAGSGTVAKEGRDSFGIPLVLPRNIKENRIGIEDLDTVSPATARRMDRYQLIAGDIVTTRTGTLGRYGQVGEEQAGWLLGPGCVRFRPADEVDPDFLISYLTGRAALHWLTEHASGTAIRQVTTSTLRRMPLWLPSLPAQREIVQILEPFRAAAATHEEIGSAVTGLHDLLVSMLMAPGTTLRQG</sequence>
<dbReference type="InterPro" id="IPR052916">
    <property type="entry name" value="Type-I_RE_MTase_Subunit"/>
</dbReference>
<dbReference type="Pfam" id="PF01420">
    <property type="entry name" value="Methylase_S"/>
    <property type="match status" value="1"/>
</dbReference>
<dbReference type="CDD" id="cd02440">
    <property type="entry name" value="AdoMet_MTases"/>
    <property type="match status" value="1"/>
</dbReference>
<evidence type="ECO:0000313" key="8">
    <source>
        <dbReference type="Proteomes" id="UP000399805"/>
    </source>
</evidence>
<evidence type="ECO:0000313" key="7">
    <source>
        <dbReference type="EMBL" id="VVJ22870.1"/>
    </source>
</evidence>
<dbReference type="Pfam" id="PF02384">
    <property type="entry name" value="N6_Mtase"/>
    <property type="match status" value="1"/>
</dbReference>
<keyword evidence="3" id="KW-0238">DNA-binding</keyword>
<dbReference type="InterPro" id="IPR003356">
    <property type="entry name" value="DNA_methylase_A-5"/>
</dbReference>
<feature type="domain" description="DNA methylase adenine-specific" evidence="6">
    <location>
        <begin position="217"/>
        <end position="513"/>
    </location>
</feature>
<dbReference type="GO" id="GO:0003677">
    <property type="term" value="F:DNA binding"/>
    <property type="evidence" value="ECO:0007669"/>
    <property type="project" value="UniProtKB-KW"/>
</dbReference>
<accession>A0A6I8LZF4</accession>
<dbReference type="InterPro" id="IPR044946">
    <property type="entry name" value="Restrct_endonuc_typeI_TRD_sf"/>
</dbReference>
<feature type="region of interest" description="Disordered" evidence="4">
    <location>
        <begin position="85"/>
        <end position="104"/>
    </location>
</feature>
<evidence type="ECO:0000259" key="6">
    <source>
        <dbReference type="Pfam" id="PF02384"/>
    </source>
</evidence>
<dbReference type="PROSITE" id="PS00092">
    <property type="entry name" value="N6_MTASE"/>
    <property type="match status" value="1"/>
</dbReference>
<dbReference type="EMBL" id="CABVGP010000003">
    <property type="protein sequence ID" value="VVJ22870.1"/>
    <property type="molecule type" value="Genomic_DNA"/>
</dbReference>
<evidence type="ECO:0000256" key="4">
    <source>
        <dbReference type="SAM" id="MobiDB-lite"/>
    </source>
</evidence>
<dbReference type="InterPro" id="IPR000055">
    <property type="entry name" value="Restrct_endonuc_typeI_TRD"/>
</dbReference>
<evidence type="ECO:0000256" key="3">
    <source>
        <dbReference type="ARBA" id="ARBA00023125"/>
    </source>
</evidence>
<dbReference type="Gene3D" id="3.90.220.20">
    <property type="entry name" value="DNA methylase specificity domains"/>
    <property type="match status" value="1"/>
</dbReference>
<name>A0A6I8LZF4_9PSEU</name>
<dbReference type="SUPFAM" id="SSF116734">
    <property type="entry name" value="DNA methylase specificity domain"/>
    <property type="match status" value="1"/>
</dbReference>
<evidence type="ECO:0000256" key="1">
    <source>
        <dbReference type="ARBA" id="ARBA00010923"/>
    </source>
</evidence>
<dbReference type="RefSeq" id="WP_155547798.1">
    <property type="nucleotide sequence ID" value="NZ_CABVGP010000003.1"/>
</dbReference>